<accession>A0A815XDY0</accession>
<dbReference type="EMBL" id="CAJNOT010003399">
    <property type="protein sequence ID" value="CAF1381407.1"/>
    <property type="molecule type" value="Genomic_DNA"/>
</dbReference>
<dbReference type="Gene3D" id="3.30.1140.40">
    <property type="entry name" value="Tctex-1"/>
    <property type="match status" value="1"/>
</dbReference>
<dbReference type="InterPro" id="IPR038586">
    <property type="entry name" value="Tctex-1-like_sf"/>
</dbReference>
<dbReference type="GO" id="GO:0005868">
    <property type="term" value="C:cytoplasmic dynein complex"/>
    <property type="evidence" value="ECO:0007669"/>
    <property type="project" value="TreeGrafter"/>
</dbReference>
<dbReference type="Proteomes" id="UP000663882">
    <property type="component" value="Unassembled WGS sequence"/>
</dbReference>
<dbReference type="Proteomes" id="UP000663823">
    <property type="component" value="Unassembled WGS sequence"/>
</dbReference>
<dbReference type="GO" id="GO:0007018">
    <property type="term" value="P:microtubule-based movement"/>
    <property type="evidence" value="ECO:0007669"/>
    <property type="project" value="TreeGrafter"/>
</dbReference>
<dbReference type="EMBL" id="CAJOBD010005158">
    <property type="protein sequence ID" value="CAF4021609.1"/>
    <property type="molecule type" value="Genomic_DNA"/>
</dbReference>
<evidence type="ECO:0000313" key="5">
    <source>
        <dbReference type="EMBL" id="CAF1276996.1"/>
    </source>
</evidence>
<name>A0A815XDY0_9BILA</name>
<dbReference type="Proteomes" id="UP000663854">
    <property type="component" value="Unassembled WGS sequence"/>
</dbReference>
<dbReference type="PANTHER" id="PTHR21255">
    <property type="entry name" value="T-COMPLEX-ASSOCIATED-TESTIS-EXPRESSED 1/ DYNEIN LIGHT CHAIN"/>
    <property type="match status" value="1"/>
</dbReference>
<dbReference type="EMBL" id="CAJNOL010003225">
    <property type="protein sequence ID" value="CAF1552731.1"/>
    <property type="molecule type" value="Genomic_DNA"/>
</dbReference>
<evidence type="ECO:0000313" key="11">
    <source>
        <dbReference type="Proteomes" id="UP000663870"/>
    </source>
</evidence>
<evidence type="ECO:0000313" key="9">
    <source>
        <dbReference type="EMBL" id="CAF3678269.1"/>
    </source>
</evidence>
<organism evidence="8 11">
    <name type="scientific">Rotaria sordida</name>
    <dbReference type="NCBI Taxonomy" id="392033"/>
    <lineage>
        <taxon>Eukaryota</taxon>
        <taxon>Metazoa</taxon>
        <taxon>Spiralia</taxon>
        <taxon>Gnathifera</taxon>
        <taxon>Rotifera</taxon>
        <taxon>Eurotatoria</taxon>
        <taxon>Bdelloidea</taxon>
        <taxon>Philodinida</taxon>
        <taxon>Philodinidae</taxon>
        <taxon>Rotaria</taxon>
    </lineage>
</organism>
<evidence type="ECO:0000256" key="2">
    <source>
        <dbReference type="SAM" id="MobiDB-lite"/>
    </source>
</evidence>
<feature type="compositionally biased region" description="Polar residues" evidence="2">
    <location>
        <begin position="69"/>
        <end position="83"/>
    </location>
</feature>
<dbReference type="EMBL" id="CAJNOH010002112">
    <property type="protein sequence ID" value="CAF1273262.1"/>
    <property type="molecule type" value="Genomic_DNA"/>
</dbReference>
<sequence length="199" mass="22904">MADRRFTIQTESRGVNTMKTAAPMNAVRDDIQAPLTGTGSSPAHTTATVPERRPSQAVFRRLSMSMGNSRKSSMFLSPNQPRPNTYRMEPDNEYRFRPYKVQSKILEVLIEQMKDQTYNPATVHELIKNVSRSVNQLIKNFQLPRYKIVIQTMIGQKYEQTLRIGSRCLWDPKTDNTVSVNYETKDMIAVVIVHAIYFE</sequence>
<dbReference type="EMBL" id="CAJNOO010001928">
    <property type="protein sequence ID" value="CAF1216250.1"/>
    <property type="molecule type" value="Genomic_DNA"/>
</dbReference>
<dbReference type="OrthoDB" id="10260741at2759"/>
<evidence type="ECO:0000313" key="3">
    <source>
        <dbReference type="EMBL" id="CAF1216250.1"/>
    </source>
</evidence>
<dbReference type="EMBL" id="CAJNOH010002166">
    <property type="protein sequence ID" value="CAF1276996.1"/>
    <property type="molecule type" value="Genomic_DNA"/>
</dbReference>
<dbReference type="AlphaFoldDB" id="A0A815XDY0"/>
<gene>
    <name evidence="10" type="ORF">JBS370_LOCUS27441</name>
    <name evidence="7" type="ORF">JXQ802_LOCUS43759</name>
    <name evidence="8" type="ORF">JXQ802_LOCUS44021</name>
    <name evidence="9" type="ORF">OTI717_LOCUS11040</name>
    <name evidence="4" type="ORF">PYM288_LOCUS28494</name>
    <name evidence="5" type="ORF">PYM288_LOCUS28685</name>
    <name evidence="3" type="ORF">RFH988_LOCUS25393</name>
    <name evidence="6" type="ORF">ZHD862_LOCUS32137</name>
</gene>
<dbReference type="CDD" id="cd21451">
    <property type="entry name" value="DLC-like_TCTEX1D"/>
    <property type="match status" value="1"/>
</dbReference>
<dbReference type="Proteomes" id="UP000663864">
    <property type="component" value="Unassembled WGS sequence"/>
</dbReference>
<evidence type="ECO:0000313" key="8">
    <source>
        <dbReference type="EMBL" id="CAF1556458.1"/>
    </source>
</evidence>
<evidence type="ECO:0000313" key="7">
    <source>
        <dbReference type="EMBL" id="CAF1552731.1"/>
    </source>
</evidence>
<dbReference type="Proteomes" id="UP000663870">
    <property type="component" value="Unassembled WGS sequence"/>
</dbReference>
<dbReference type="EMBL" id="CAJOAX010001030">
    <property type="protein sequence ID" value="CAF3678269.1"/>
    <property type="molecule type" value="Genomic_DNA"/>
</dbReference>
<evidence type="ECO:0000313" key="10">
    <source>
        <dbReference type="EMBL" id="CAF4021609.1"/>
    </source>
</evidence>
<dbReference type="InterPro" id="IPR005334">
    <property type="entry name" value="Tctex-1-like"/>
</dbReference>
<feature type="region of interest" description="Disordered" evidence="2">
    <location>
        <begin position="69"/>
        <end position="88"/>
    </location>
</feature>
<evidence type="ECO:0000313" key="4">
    <source>
        <dbReference type="EMBL" id="CAF1273262.1"/>
    </source>
</evidence>
<keyword evidence="11" id="KW-1185">Reference proteome</keyword>
<dbReference type="EMBL" id="CAJNOL010003296">
    <property type="protein sequence ID" value="CAF1556458.1"/>
    <property type="molecule type" value="Genomic_DNA"/>
</dbReference>
<dbReference type="GO" id="GO:0005737">
    <property type="term" value="C:cytoplasm"/>
    <property type="evidence" value="ECO:0007669"/>
    <property type="project" value="TreeGrafter"/>
</dbReference>
<proteinExistence type="inferred from homology"/>
<comment type="caution">
    <text evidence="8">The sequence shown here is derived from an EMBL/GenBank/DDBJ whole genome shotgun (WGS) entry which is preliminary data.</text>
</comment>
<reference evidence="8" key="1">
    <citation type="submission" date="2021-02" db="EMBL/GenBank/DDBJ databases">
        <authorList>
            <person name="Nowell W R."/>
        </authorList>
    </citation>
    <scope>NUCLEOTIDE SEQUENCE</scope>
</reference>
<protein>
    <submittedName>
        <fullName evidence="8">Uncharacterized protein</fullName>
    </submittedName>
</protein>
<comment type="similarity">
    <text evidence="1">Belongs to the dynein light chain Tctex-type family.</text>
</comment>
<dbReference type="PANTHER" id="PTHR21255:SF7">
    <property type="entry name" value="DYNEIN LIGHT CHAIN TCTEX-TYPE PROTEIN 2B"/>
    <property type="match status" value="1"/>
</dbReference>
<evidence type="ECO:0000256" key="1">
    <source>
        <dbReference type="ARBA" id="ARBA00005361"/>
    </source>
</evidence>
<dbReference type="Proteomes" id="UP000663836">
    <property type="component" value="Unassembled WGS sequence"/>
</dbReference>
<dbReference type="Pfam" id="PF03645">
    <property type="entry name" value="Tctex-1"/>
    <property type="match status" value="1"/>
</dbReference>
<dbReference type="GO" id="GO:0045505">
    <property type="term" value="F:dynein intermediate chain binding"/>
    <property type="evidence" value="ECO:0007669"/>
    <property type="project" value="TreeGrafter"/>
</dbReference>
<evidence type="ECO:0000313" key="6">
    <source>
        <dbReference type="EMBL" id="CAF1381407.1"/>
    </source>
</evidence>